<proteinExistence type="predicted"/>
<gene>
    <name evidence="1" type="ORF">LCGC14_3095080</name>
</gene>
<protein>
    <submittedName>
        <fullName evidence="1">Uncharacterized protein</fullName>
    </submittedName>
</protein>
<dbReference type="AlphaFoldDB" id="A0A0F8W9H1"/>
<evidence type="ECO:0000313" key="1">
    <source>
        <dbReference type="EMBL" id="KKK53407.1"/>
    </source>
</evidence>
<dbReference type="EMBL" id="LAZR01066521">
    <property type="protein sequence ID" value="KKK53407.1"/>
    <property type="molecule type" value="Genomic_DNA"/>
</dbReference>
<reference evidence="1" key="1">
    <citation type="journal article" date="2015" name="Nature">
        <title>Complex archaea that bridge the gap between prokaryotes and eukaryotes.</title>
        <authorList>
            <person name="Spang A."/>
            <person name="Saw J.H."/>
            <person name="Jorgensen S.L."/>
            <person name="Zaremba-Niedzwiedzka K."/>
            <person name="Martijn J."/>
            <person name="Lind A.E."/>
            <person name="van Eijk R."/>
            <person name="Schleper C."/>
            <person name="Guy L."/>
            <person name="Ettema T.J."/>
        </authorList>
    </citation>
    <scope>NUCLEOTIDE SEQUENCE</scope>
</reference>
<sequence>MPRLGRAYPNNQNIVLSAVGVGGINADTSLTGVSGIGKAGAATVLTEIDITLSLIGIDSICTAGIVIIDPEGLTFWICQDADDQDWTCVLVPDMHGQKD</sequence>
<name>A0A0F8W9H1_9ZZZZ</name>
<comment type="caution">
    <text evidence="1">The sequence shown here is derived from an EMBL/GenBank/DDBJ whole genome shotgun (WGS) entry which is preliminary data.</text>
</comment>
<organism evidence="1">
    <name type="scientific">marine sediment metagenome</name>
    <dbReference type="NCBI Taxonomy" id="412755"/>
    <lineage>
        <taxon>unclassified sequences</taxon>
        <taxon>metagenomes</taxon>
        <taxon>ecological metagenomes</taxon>
    </lineage>
</organism>
<accession>A0A0F8W9H1</accession>